<dbReference type="AlphaFoldDB" id="A0A6B0YPN1"/>
<reference evidence="1" key="1">
    <citation type="submission" date="2019-09" db="EMBL/GenBank/DDBJ databases">
        <title>Characterisation of the sponge microbiome using genome-centric metagenomics.</title>
        <authorList>
            <person name="Engelberts J.P."/>
            <person name="Robbins S.J."/>
            <person name="De Goeij J.M."/>
            <person name="Aranda M."/>
            <person name="Bell S.C."/>
            <person name="Webster N.S."/>
        </authorList>
    </citation>
    <scope>NUCLEOTIDE SEQUENCE</scope>
    <source>
        <strain evidence="1">SB0664_bin_27</strain>
    </source>
</reference>
<organism evidence="1">
    <name type="scientific">Caldilineaceae bacterium SB0664_bin_27</name>
    <dbReference type="NCBI Taxonomy" id="2605260"/>
    <lineage>
        <taxon>Bacteria</taxon>
        <taxon>Bacillati</taxon>
        <taxon>Chloroflexota</taxon>
        <taxon>Caldilineae</taxon>
        <taxon>Caldilineales</taxon>
        <taxon>Caldilineaceae</taxon>
    </lineage>
</organism>
<evidence type="ECO:0000313" key="1">
    <source>
        <dbReference type="EMBL" id="MXY92900.1"/>
    </source>
</evidence>
<dbReference type="EMBL" id="VXRG01000049">
    <property type="protein sequence ID" value="MXY92900.1"/>
    <property type="molecule type" value="Genomic_DNA"/>
</dbReference>
<accession>A0A6B0YPN1</accession>
<sequence length="109" mass="13307">MSQLQEEDASSTISNATPVSPLTYRHRERLDLLAAVQVEVVIPSRRYRKQSRVYDRIRYRERNIVERFINKIKWYRRIFTCYDKLARRFMAFLHFASTLLWLKRKVNEP</sequence>
<comment type="caution">
    <text evidence="1">The sequence shown here is derived from an EMBL/GenBank/DDBJ whole genome shotgun (WGS) entry which is preliminary data.</text>
</comment>
<name>A0A6B0YPN1_9CHLR</name>
<proteinExistence type="predicted"/>
<gene>
    <name evidence="1" type="ORF">F4Y42_05560</name>
</gene>
<protein>
    <submittedName>
        <fullName evidence="1">Transposase</fullName>
    </submittedName>
</protein>